<sequence length="143" mass="16897">MAFIFIFTLLVMFSMVNANDGYGSCKQFSSRLDTLWVDVNWDVPTKPDDLYIAFHTQWDLKDNYTTETTELSFFISTYGYDNPWVTISTFRDFTPGQNKIDRWDKVGIIHALAFLNYSIEVTLADDHYLFGCTFYDRRIGWWM</sequence>
<protein>
    <submittedName>
        <fullName evidence="2">Uncharacterized protein</fullName>
    </submittedName>
</protein>
<name>A0A397U0I5_9GLOM</name>
<reference evidence="2 3" key="1">
    <citation type="submission" date="2018-06" db="EMBL/GenBank/DDBJ databases">
        <title>Comparative genomics reveals the genomic features of Rhizophagus irregularis, R. cerebriforme, R. diaphanum and Gigaspora rosea, and their symbiotic lifestyle signature.</title>
        <authorList>
            <person name="Morin E."/>
            <person name="San Clemente H."/>
            <person name="Chen E.C.H."/>
            <person name="De La Providencia I."/>
            <person name="Hainaut M."/>
            <person name="Kuo A."/>
            <person name="Kohler A."/>
            <person name="Murat C."/>
            <person name="Tang N."/>
            <person name="Roy S."/>
            <person name="Loubradou J."/>
            <person name="Henrissat B."/>
            <person name="Grigoriev I.V."/>
            <person name="Corradi N."/>
            <person name="Roux C."/>
            <person name="Martin F.M."/>
        </authorList>
    </citation>
    <scope>NUCLEOTIDE SEQUENCE [LARGE SCALE GENOMIC DNA]</scope>
    <source>
        <strain evidence="2 3">DAOM 194757</strain>
    </source>
</reference>
<dbReference type="AlphaFoldDB" id="A0A397U0I5"/>
<evidence type="ECO:0000313" key="2">
    <source>
        <dbReference type="EMBL" id="RIB00913.1"/>
    </source>
</evidence>
<feature type="chain" id="PRO_5017429071" evidence="1">
    <location>
        <begin position="19"/>
        <end position="143"/>
    </location>
</feature>
<organism evidence="2 3">
    <name type="scientific">Gigaspora rosea</name>
    <dbReference type="NCBI Taxonomy" id="44941"/>
    <lineage>
        <taxon>Eukaryota</taxon>
        <taxon>Fungi</taxon>
        <taxon>Fungi incertae sedis</taxon>
        <taxon>Mucoromycota</taxon>
        <taxon>Glomeromycotina</taxon>
        <taxon>Glomeromycetes</taxon>
        <taxon>Diversisporales</taxon>
        <taxon>Gigasporaceae</taxon>
        <taxon>Gigaspora</taxon>
    </lineage>
</organism>
<proteinExistence type="predicted"/>
<keyword evidence="1" id="KW-0732">Signal</keyword>
<comment type="caution">
    <text evidence="2">The sequence shown here is derived from an EMBL/GenBank/DDBJ whole genome shotgun (WGS) entry which is preliminary data.</text>
</comment>
<dbReference type="Proteomes" id="UP000266673">
    <property type="component" value="Unassembled WGS sequence"/>
</dbReference>
<keyword evidence="3" id="KW-1185">Reference proteome</keyword>
<gene>
    <name evidence="2" type="ORF">C2G38_2128827</name>
</gene>
<feature type="signal peptide" evidence="1">
    <location>
        <begin position="1"/>
        <end position="18"/>
    </location>
</feature>
<accession>A0A397U0I5</accession>
<evidence type="ECO:0000313" key="3">
    <source>
        <dbReference type="Proteomes" id="UP000266673"/>
    </source>
</evidence>
<evidence type="ECO:0000256" key="1">
    <source>
        <dbReference type="SAM" id="SignalP"/>
    </source>
</evidence>
<dbReference type="EMBL" id="QKWP01003480">
    <property type="protein sequence ID" value="RIB00913.1"/>
    <property type="molecule type" value="Genomic_DNA"/>
</dbReference>